<comment type="caution">
    <text evidence="1">The sequence shown here is derived from an EMBL/GenBank/DDBJ whole genome shotgun (WGS) entry which is preliminary data.</text>
</comment>
<sequence length="65" mass="6876">MLEKAAGRETITDFSLGEGDKIGLFGLSFTQLSFSGNQISLGNQTLAVLTGFNTTTLTQSNFVSV</sequence>
<gene>
    <name evidence="1" type="ORF">VF08_20910</name>
</gene>
<reference evidence="1 2" key="1">
    <citation type="submission" date="2015-02" db="EMBL/GenBank/DDBJ databases">
        <title>Nostoc linckia genome annotation.</title>
        <authorList>
            <person name="Zhou Z."/>
        </authorList>
    </citation>
    <scope>NUCLEOTIDE SEQUENCE [LARGE SCALE GENOMIC DNA]</scope>
    <source>
        <strain evidence="2">z8</strain>
    </source>
</reference>
<dbReference type="EMBL" id="LAHD01000064">
    <property type="protein sequence ID" value="PHK01839.1"/>
    <property type="molecule type" value="Genomic_DNA"/>
</dbReference>
<dbReference type="GeneID" id="71769238"/>
<proteinExistence type="predicted"/>
<protein>
    <submittedName>
        <fullName evidence="1">Uncharacterized protein</fullName>
    </submittedName>
</protein>
<dbReference type="Proteomes" id="UP000222310">
    <property type="component" value="Unassembled WGS sequence"/>
</dbReference>
<organism evidence="1 2">
    <name type="scientific">Nostoc linckia z8</name>
    <dbReference type="NCBI Taxonomy" id="1628746"/>
    <lineage>
        <taxon>Bacteria</taxon>
        <taxon>Bacillati</taxon>
        <taxon>Cyanobacteriota</taxon>
        <taxon>Cyanophyceae</taxon>
        <taxon>Nostocales</taxon>
        <taxon>Nostocaceae</taxon>
        <taxon>Nostoc</taxon>
    </lineage>
</organism>
<evidence type="ECO:0000313" key="1">
    <source>
        <dbReference type="EMBL" id="PHK01839.1"/>
    </source>
</evidence>
<dbReference type="AlphaFoldDB" id="A0A9Q6EKB5"/>
<evidence type="ECO:0000313" key="2">
    <source>
        <dbReference type="Proteomes" id="UP000222310"/>
    </source>
</evidence>
<name>A0A9Q6EKB5_NOSLI</name>
<accession>A0A9Q6EKB5</accession>
<dbReference type="RefSeq" id="WP_244918175.1">
    <property type="nucleotide sequence ID" value="NZ_LAHD01000064.1"/>
</dbReference>